<organism evidence="2 3">
    <name type="scientific">Phytohabitans rumicis</name>
    <dbReference type="NCBI Taxonomy" id="1076125"/>
    <lineage>
        <taxon>Bacteria</taxon>
        <taxon>Bacillati</taxon>
        <taxon>Actinomycetota</taxon>
        <taxon>Actinomycetes</taxon>
        <taxon>Micromonosporales</taxon>
        <taxon>Micromonosporaceae</taxon>
    </lineage>
</organism>
<name>A0A6V8LKL7_9ACTN</name>
<comment type="caution">
    <text evidence="2">The sequence shown here is derived from an EMBL/GenBank/DDBJ whole genome shotgun (WGS) entry which is preliminary data.</text>
</comment>
<accession>A0A6V8LKL7</accession>
<evidence type="ECO:0000256" key="1">
    <source>
        <dbReference type="SAM" id="MobiDB-lite"/>
    </source>
</evidence>
<sequence length="164" mass="17464">MQGATDQIINVCGHPQLPETVGWLRQPDRPRPGNDLAIRADTHLLPAGAAFAALRPRTPLLVRGRQQRWSPPVASPAASVLGVQQVHGRRGQDESSGQQQPVAGRDPRAQACESYGKHQPPDQRPMSAGWARGRAPPVFGGPAAVGGMSLAAHVVLETIHQDPL</sequence>
<dbReference type="EMBL" id="BLPG01000001">
    <property type="protein sequence ID" value="GFJ93185.1"/>
    <property type="molecule type" value="Genomic_DNA"/>
</dbReference>
<reference evidence="2 3" key="2">
    <citation type="submission" date="2020-03" db="EMBL/GenBank/DDBJ databases">
        <authorList>
            <person name="Ichikawa N."/>
            <person name="Kimura A."/>
            <person name="Kitahashi Y."/>
            <person name="Uohara A."/>
        </authorList>
    </citation>
    <scope>NUCLEOTIDE SEQUENCE [LARGE SCALE GENOMIC DNA]</scope>
    <source>
        <strain evidence="2 3">NBRC 108638</strain>
    </source>
</reference>
<evidence type="ECO:0000313" key="2">
    <source>
        <dbReference type="EMBL" id="GFJ93185.1"/>
    </source>
</evidence>
<gene>
    <name evidence="2" type="ORF">Prum_068270</name>
</gene>
<proteinExistence type="predicted"/>
<protein>
    <submittedName>
        <fullName evidence="2">Uncharacterized protein</fullName>
    </submittedName>
</protein>
<evidence type="ECO:0000313" key="3">
    <source>
        <dbReference type="Proteomes" id="UP000482960"/>
    </source>
</evidence>
<reference evidence="2 3" key="1">
    <citation type="submission" date="2020-03" db="EMBL/GenBank/DDBJ databases">
        <title>Whole genome shotgun sequence of Phytohabitans rumicis NBRC 108638.</title>
        <authorList>
            <person name="Komaki H."/>
            <person name="Tamura T."/>
        </authorList>
    </citation>
    <scope>NUCLEOTIDE SEQUENCE [LARGE SCALE GENOMIC DNA]</scope>
    <source>
        <strain evidence="2 3">NBRC 108638</strain>
    </source>
</reference>
<feature type="region of interest" description="Disordered" evidence="1">
    <location>
        <begin position="64"/>
        <end position="134"/>
    </location>
</feature>
<dbReference type="AlphaFoldDB" id="A0A6V8LKL7"/>
<dbReference type="Proteomes" id="UP000482960">
    <property type="component" value="Unassembled WGS sequence"/>
</dbReference>
<keyword evidence="3" id="KW-1185">Reference proteome</keyword>